<keyword evidence="1" id="KW-0472">Membrane</keyword>
<reference evidence="3" key="1">
    <citation type="journal article" date="2019" name="Int. J. Syst. Evol. Microbiol.">
        <title>The Global Catalogue of Microorganisms (GCM) 10K type strain sequencing project: providing services to taxonomists for standard genome sequencing and annotation.</title>
        <authorList>
            <consortium name="The Broad Institute Genomics Platform"/>
            <consortium name="The Broad Institute Genome Sequencing Center for Infectious Disease"/>
            <person name="Wu L."/>
            <person name="Ma J."/>
        </authorList>
    </citation>
    <scope>NUCLEOTIDE SEQUENCE [LARGE SCALE GENOMIC DNA]</scope>
    <source>
        <strain evidence="3">JCM 17738</strain>
    </source>
</reference>
<name>A0ABP8JJD4_9MICO</name>
<protein>
    <recommendedName>
        <fullName evidence="4">Integral membrane protein</fullName>
    </recommendedName>
</protein>
<feature type="transmembrane region" description="Helical" evidence="1">
    <location>
        <begin position="238"/>
        <end position="260"/>
    </location>
</feature>
<evidence type="ECO:0000313" key="2">
    <source>
        <dbReference type="EMBL" id="GAA4391617.1"/>
    </source>
</evidence>
<keyword evidence="1" id="KW-0812">Transmembrane</keyword>
<feature type="transmembrane region" description="Helical" evidence="1">
    <location>
        <begin position="211"/>
        <end position="231"/>
    </location>
</feature>
<evidence type="ECO:0000256" key="1">
    <source>
        <dbReference type="SAM" id="Phobius"/>
    </source>
</evidence>
<dbReference type="Proteomes" id="UP001500390">
    <property type="component" value="Unassembled WGS sequence"/>
</dbReference>
<proteinExistence type="predicted"/>
<sequence>MGTRSRRMLAIALLVLAGVLVPVVVVATWTARTVTDTDAFVSRVAPVASEPEVQALVSQQLADQVTGAVIDDRVAPRVGEAIDELAAPELVKGLLRDVAASLGGAVEARVQKVADTIVTSPEFRSAFDTALDEAHAELVATLEGDAPQGTVITEGTTVSISLATIAGAVRAELVNSGYTFVDRLPQLEATVPIGTVEQLEKWQGYYSLLKVMVWLGPLLVVVLLGTGAWLLRDAAMSALWFAGSAFLALIAVTVGVRAVVGSATSDIADPLAADAARAIVATLTATLVRNATVVGLLLVITLAAASYVAARRRLTPTPAS</sequence>
<evidence type="ECO:0008006" key="4">
    <source>
        <dbReference type="Google" id="ProtNLM"/>
    </source>
</evidence>
<accession>A0ABP8JJD4</accession>
<evidence type="ECO:0000313" key="3">
    <source>
        <dbReference type="Proteomes" id="UP001500390"/>
    </source>
</evidence>
<organism evidence="2 3">
    <name type="scientific">Ornithinibacter aureus</name>
    <dbReference type="NCBI Taxonomy" id="622664"/>
    <lineage>
        <taxon>Bacteria</taxon>
        <taxon>Bacillati</taxon>
        <taxon>Actinomycetota</taxon>
        <taxon>Actinomycetes</taxon>
        <taxon>Micrococcales</taxon>
        <taxon>Intrasporangiaceae</taxon>
        <taxon>Ornithinibacter</taxon>
    </lineage>
</organism>
<keyword evidence="3" id="KW-1185">Reference proteome</keyword>
<dbReference type="EMBL" id="BAABFX010000019">
    <property type="protein sequence ID" value="GAA4391617.1"/>
    <property type="molecule type" value="Genomic_DNA"/>
</dbReference>
<keyword evidence="1" id="KW-1133">Transmembrane helix</keyword>
<comment type="caution">
    <text evidence="2">The sequence shown here is derived from an EMBL/GenBank/DDBJ whole genome shotgun (WGS) entry which is preliminary data.</text>
</comment>
<dbReference type="RefSeq" id="WP_159901014.1">
    <property type="nucleotide sequence ID" value="NZ_BAABFX010000019.1"/>
</dbReference>
<feature type="transmembrane region" description="Helical" evidence="1">
    <location>
        <begin position="291"/>
        <end position="310"/>
    </location>
</feature>
<gene>
    <name evidence="2" type="ORF">GCM10023153_09830</name>
</gene>